<dbReference type="GeneID" id="103354483"/>
<dbReference type="PANTHER" id="PTHR15317">
    <property type="entry name" value="T-CELL SURFACE PROTEIN TACTILE"/>
    <property type="match status" value="1"/>
</dbReference>
<dbReference type="GO" id="GO:0006954">
    <property type="term" value="P:inflammatory response"/>
    <property type="evidence" value="ECO:0007669"/>
    <property type="project" value="TreeGrafter"/>
</dbReference>
<dbReference type="RefSeq" id="XP_008276085.1">
    <property type="nucleotide sequence ID" value="XM_008277863.1"/>
</dbReference>
<feature type="chain" id="PRO_5041313328" evidence="3">
    <location>
        <begin position="29"/>
        <end position="459"/>
    </location>
</feature>
<evidence type="ECO:0000256" key="3">
    <source>
        <dbReference type="SAM" id="SignalP"/>
    </source>
</evidence>
<dbReference type="PANTHER" id="PTHR15317:SF1">
    <property type="entry name" value="T-CELL SURFACE PROTEIN TACTILE"/>
    <property type="match status" value="1"/>
</dbReference>
<dbReference type="GO" id="GO:0007160">
    <property type="term" value="P:cell-matrix adhesion"/>
    <property type="evidence" value="ECO:0007669"/>
    <property type="project" value="TreeGrafter"/>
</dbReference>
<evidence type="ECO:0000259" key="4">
    <source>
        <dbReference type="PROSITE" id="PS50835"/>
    </source>
</evidence>
<feature type="compositionally biased region" description="Basic and acidic residues" evidence="1">
    <location>
        <begin position="324"/>
        <end position="336"/>
    </location>
</feature>
<dbReference type="InterPro" id="IPR042381">
    <property type="entry name" value="CD96"/>
</dbReference>
<keyword evidence="2" id="KW-0472">Membrane</keyword>
<sequence>MSLGNSNMAGNAQGTAFSLLLLASIIQGLQNVELFHYEALEAVEGQNITLPCFVKNRTDAKIASIEWSIRKHGITKLALYSPGHGFHLFRPNVTIQLKNNDGKNLTGSYLHLPEVMKWDSGVYVCDLTTFPYGSIQSETVLTVKDDIKIMCDTDGPVEVHNGENVTIRCTLYPHAQYSWTKNKKLVSAKESLELWWVTDALAGVYTLTVNTGNKSLHKEFIITVLTEATSLRTDLVTTSPQGLTESADSSLNTSATTGFLTHANVNTNTDTVNLNTSDFTITTVENITSTESTHISVRSSSATHSTASSYGRTVFKSTPETASDETRNESTSHPEDTFSGWPEGTSTLENLSENSENPDAASTPSVGTITVFEDKDAGRSHLLPLIIVPMLVLIAVAGFLYRRQMIKKRMDLPPPFKPPPPPVKYAAARQSENSAPLFPTSRCNSVAESKDMQQLFVMI</sequence>
<keyword evidence="3" id="KW-0732">Signal</keyword>
<dbReference type="Proteomes" id="UP000694891">
    <property type="component" value="Unplaced"/>
</dbReference>
<gene>
    <name evidence="6" type="primary">LOC103354483</name>
</gene>
<feature type="transmembrane region" description="Helical" evidence="2">
    <location>
        <begin position="382"/>
        <end position="401"/>
    </location>
</feature>
<dbReference type="Gene3D" id="2.60.40.10">
    <property type="entry name" value="Immunoglobulins"/>
    <property type="match status" value="2"/>
</dbReference>
<dbReference type="SUPFAM" id="SSF48726">
    <property type="entry name" value="Immunoglobulin"/>
    <property type="match status" value="2"/>
</dbReference>
<organism evidence="5 6">
    <name type="scientific">Stegastes partitus</name>
    <name type="common">bicolor damselfish</name>
    <dbReference type="NCBI Taxonomy" id="144197"/>
    <lineage>
        <taxon>Eukaryota</taxon>
        <taxon>Metazoa</taxon>
        <taxon>Chordata</taxon>
        <taxon>Craniata</taxon>
        <taxon>Vertebrata</taxon>
        <taxon>Euteleostomi</taxon>
        <taxon>Actinopterygii</taxon>
        <taxon>Neopterygii</taxon>
        <taxon>Teleostei</taxon>
        <taxon>Neoteleostei</taxon>
        <taxon>Acanthomorphata</taxon>
        <taxon>Ovalentaria</taxon>
        <taxon>Pomacentridae</taxon>
        <taxon>Stegastes</taxon>
    </lineage>
</organism>
<dbReference type="AlphaFoldDB" id="A0A9Y4JHV7"/>
<feature type="domain" description="Ig-like" evidence="4">
    <location>
        <begin position="30"/>
        <end position="142"/>
    </location>
</feature>
<feature type="compositionally biased region" description="Polar residues" evidence="1">
    <location>
        <begin position="344"/>
        <end position="365"/>
    </location>
</feature>
<dbReference type="PROSITE" id="PS50835">
    <property type="entry name" value="IG_LIKE"/>
    <property type="match status" value="1"/>
</dbReference>
<dbReference type="SMART" id="SM00409">
    <property type="entry name" value="IG"/>
    <property type="match status" value="2"/>
</dbReference>
<keyword evidence="5" id="KW-1185">Reference proteome</keyword>
<evidence type="ECO:0000313" key="6">
    <source>
        <dbReference type="RefSeq" id="XP_008276085.1"/>
    </source>
</evidence>
<feature type="signal peptide" evidence="3">
    <location>
        <begin position="1"/>
        <end position="28"/>
    </location>
</feature>
<dbReference type="InterPro" id="IPR036179">
    <property type="entry name" value="Ig-like_dom_sf"/>
</dbReference>
<evidence type="ECO:0000313" key="5">
    <source>
        <dbReference type="Proteomes" id="UP000694891"/>
    </source>
</evidence>
<protein>
    <submittedName>
        <fullName evidence="6">Mucin-22 isoform X1</fullName>
    </submittedName>
</protein>
<accession>A0A9Y4JHV7</accession>
<name>A0A9Y4JHV7_9TELE</name>
<feature type="region of interest" description="Disordered" evidence="1">
    <location>
        <begin position="308"/>
        <end position="365"/>
    </location>
</feature>
<dbReference type="Pfam" id="PF07686">
    <property type="entry name" value="V-set"/>
    <property type="match status" value="1"/>
</dbReference>
<dbReference type="InterPro" id="IPR013783">
    <property type="entry name" value="Ig-like_fold"/>
</dbReference>
<dbReference type="InterPro" id="IPR003599">
    <property type="entry name" value="Ig_sub"/>
</dbReference>
<evidence type="ECO:0000256" key="1">
    <source>
        <dbReference type="SAM" id="MobiDB-lite"/>
    </source>
</evidence>
<keyword evidence="2" id="KW-1133">Transmembrane helix</keyword>
<reference evidence="6" key="1">
    <citation type="submission" date="2025-08" db="UniProtKB">
        <authorList>
            <consortium name="RefSeq"/>
        </authorList>
    </citation>
    <scope>IDENTIFICATION</scope>
</reference>
<evidence type="ECO:0000256" key="2">
    <source>
        <dbReference type="SAM" id="Phobius"/>
    </source>
</evidence>
<dbReference type="InterPro" id="IPR013106">
    <property type="entry name" value="Ig_V-set"/>
</dbReference>
<keyword evidence="2" id="KW-0812">Transmembrane</keyword>
<proteinExistence type="predicted"/>
<dbReference type="InterPro" id="IPR007110">
    <property type="entry name" value="Ig-like_dom"/>
</dbReference>